<protein>
    <submittedName>
        <fullName evidence="2">Integral membrane protein, YjbE family</fullName>
    </submittedName>
</protein>
<organism evidence="2 3">
    <name type="scientific">Luteitalea pratensis</name>
    <dbReference type="NCBI Taxonomy" id="1855912"/>
    <lineage>
        <taxon>Bacteria</taxon>
        <taxon>Pseudomonadati</taxon>
        <taxon>Acidobacteriota</taxon>
        <taxon>Vicinamibacteria</taxon>
        <taxon>Vicinamibacterales</taxon>
        <taxon>Vicinamibacteraceae</taxon>
        <taxon>Luteitalea</taxon>
    </lineage>
</organism>
<gene>
    <name evidence="2" type="ORF">LuPra_01743</name>
</gene>
<dbReference type="OrthoDB" id="9806211at2"/>
<dbReference type="Pfam" id="PF03741">
    <property type="entry name" value="TerC"/>
    <property type="match status" value="1"/>
</dbReference>
<evidence type="ECO:0000313" key="3">
    <source>
        <dbReference type="Proteomes" id="UP000076079"/>
    </source>
</evidence>
<evidence type="ECO:0000256" key="1">
    <source>
        <dbReference type="SAM" id="Phobius"/>
    </source>
</evidence>
<accession>A0A143PIY1</accession>
<keyword evidence="1" id="KW-0472">Membrane</keyword>
<dbReference type="Proteomes" id="UP000076079">
    <property type="component" value="Chromosome"/>
</dbReference>
<keyword evidence="3" id="KW-1185">Reference proteome</keyword>
<dbReference type="STRING" id="1855912.LuPra_01743"/>
<proteinExistence type="predicted"/>
<reference evidence="2 3" key="1">
    <citation type="journal article" date="2016" name="Genome Announc.">
        <title>First Complete Genome Sequence of a Subdivision 6 Acidobacterium Strain.</title>
        <authorList>
            <person name="Huang S."/>
            <person name="Vieira S."/>
            <person name="Bunk B."/>
            <person name="Riedel T."/>
            <person name="Sproer C."/>
            <person name="Overmann J."/>
        </authorList>
    </citation>
    <scope>NUCLEOTIDE SEQUENCE [LARGE SCALE GENOMIC DNA]</scope>
    <source>
        <strain evidence="3">DSM 100886 HEG_-6_39</strain>
    </source>
</reference>
<dbReference type="AlphaFoldDB" id="A0A143PIY1"/>
<name>A0A143PIY1_LUTPR</name>
<reference evidence="3" key="2">
    <citation type="submission" date="2016-04" db="EMBL/GenBank/DDBJ databases">
        <title>First Complete Genome Sequence of a Subdivision 6 Acidobacterium.</title>
        <authorList>
            <person name="Huang S."/>
            <person name="Vieira S."/>
            <person name="Bunk B."/>
            <person name="Riedel T."/>
            <person name="Sproeer C."/>
            <person name="Overmann J."/>
        </authorList>
    </citation>
    <scope>NUCLEOTIDE SEQUENCE [LARGE SCALE GENOMIC DNA]</scope>
    <source>
        <strain evidence="3">DSM 100886 HEG_-6_39</strain>
    </source>
</reference>
<evidence type="ECO:0000313" key="2">
    <source>
        <dbReference type="EMBL" id="AMY08542.1"/>
    </source>
</evidence>
<dbReference type="GO" id="GO:0016020">
    <property type="term" value="C:membrane"/>
    <property type="evidence" value="ECO:0007669"/>
    <property type="project" value="InterPro"/>
</dbReference>
<feature type="transmembrane region" description="Helical" evidence="1">
    <location>
        <begin position="20"/>
        <end position="42"/>
    </location>
</feature>
<sequence>MSLDNVLAVAGGAGPDHAYVMAFGLLLSIAMMAVAANAISSLLHRWPSLNYAGLLLIAFVAARMIFEGSSGVRPWLAALR</sequence>
<keyword evidence="1" id="KW-1133">Transmembrane helix</keyword>
<dbReference type="KEGG" id="abac:LuPra_01743"/>
<dbReference type="InterPro" id="IPR005496">
    <property type="entry name" value="Integral_membrane_TerC"/>
</dbReference>
<dbReference type="EMBL" id="CP015136">
    <property type="protein sequence ID" value="AMY08542.1"/>
    <property type="molecule type" value="Genomic_DNA"/>
</dbReference>
<feature type="transmembrane region" description="Helical" evidence="1">
    <location>
        <begin position="49"/>
        <end position="66"/>
    </location>
</feature>
<keyword evidence="1" id="KW-0812">Transmembrane</keyword>